<keyword evidence="5" id="KW-1185">Reference proteome</keyword>
<dbReference type="PANTHER" id="PTHR10622">
    <property type="entry name" value="HET DOMAIN-CONTAINING PROTEIN"/>
    <property type="match status" value="1"/>
</dbReference>
<proteinExistence type="predicted"/>
<dbReference type="InterPro" id="IPR010730">
    <property type="entry name" value="HET"/>
</dbReference>
<evidence type="ECO:0000256" key="1">
    <source>
        <dbReference type="ARBA" id="ARBA00022737"/>
    </source>
</evidence>
<evidence type="ECO:0000259" key="3">
    <source>
        <dbReference type="Pfam" id="PF24883"/>
    </source>
</evidence>
<sequence>MRLLECGDTGEIRLMEDLPIDKIPPYAILSHTWGPEEVLFRDMTDGTGENKAGYAKIRFGGDQAWRDGLKFFWVDTCCIDKSDSAELQDALNSMFRWYRGAAKCYVYLADVSSYQRDADGSPSWELAFRKCRWFTRGWTLQELIAPTIVEFFSMEGVYLGDRESLGQHIHNVTGIPLVALQGNTLSDFSIEERMSWVKKRNTTRKEDKAYSLFGIFDVQIPLVYGEGEEKSFGRLLEEISKHDRYLANLHSTDPRLDKKRIEEAKGGLLANAYLWVLDSPDFRRWHDRSESRLLWIKGDPGKGKTLPAENEVTVLLNNVILMTKKLEEKRKMVQQNRINNEQAQEAARGSAWTVPQLQ</sequence>
<dbReference type="EMBL" id="MU854040">
    <property type="protein sequence ID" value="KAK3933998.1"/>
    <property type="molecule type" value="Genomic_DNA"/>
</dbReference>
<name>A0AAN6MXC2_9PEZI</name>
<protein>
    <submittedName>
        <fullName evidence="4">HET-domain-containing protein</fullName>
    </submittedName>
</protein>
<evidence type="ECO:0000259" key="2">
    <source>
        <dbReference type="Pfam" id="PF06985"/>
    </source>
</evidence>
<organism evidence="4 5">
    <name type="scientific">Diplogelasinospora grovesii</name>
    <dbReference type="NCBI Taxonomy" id="303347"/>
    <lineage>
        <taxon>Eukaryota</taxon>
        <taxon>Fungi</taxon>
        <taxon>Dikarya</taxon>
        <taxon>Ascomycota</taxon>
        <taxon>Pezizomycotina</taxon>
        <taxon>Sordariomycetes</taxon>
        <taxon>Sordariomycetidae</taxon>
        <taxon>Sordariales</taxon>
        <taxon>Diplogelasinosporaceae</taxon>
        <taxon>Diplogelasinospora</taxon>
    </lineage>
</organism>
<gene>
    <name evidence="4" type="ORF">QBC46DRAFT_348079</name>
</gene>
<feature type="domain" description="Nephrocystin 3-like N-terminal" evidence="3">
    <location>
        <begin position="274"/>
        <end position="306"/>
    </location>
</feature>
<evidence type="ECO:0000313" key="5">
    <source>
        <dbReference type="Proteomes" id="UP001303473"/>
    </source>
</evidence>
<dbReference type="AlphaFoldDB" id="A0AAN6MXC2"/>
<reference evidence="5" key="1">
    <citation type="journal article" date="2023" name="Mol. Phylogenet. Evol.">
        <title>Genome-scale phylogeny and comparative genomics of the fungal order Sordariales.</title>
        <authorList>
            <person name="Hensen N."/>
            <person name="Bonometti L."/>
            <person name="Westerberg I."/>
            <person name="Brannstrom I.O."/>
            <person name="Guillou S."/>
            <person name="Cros-Aarteil S."/>
            <person name="Calhoun S."/>
            <person name="Haridas S."/>
            <person name="Kuo A."/>
            <person name="Mondo S."/>
            <person name="Pangilinan J."/>
            <person name="Riley R."/>
            <person name="LaButti K."/>
            <person name="Andreopoulos B."/>
            <person name="Lipzen A."/>
            <person name="Chen C."/>
            <person name="Yan M."/>
            <person name="Daum C."/>
            <person name="Ng V."/>
            <person name="Clum A."/>
            <person name="Steindorff A."/>
            <person name="Ohm R.A."/>
            <person name="Martin F."/>
            <person name="Silar P."/>
            <person name="Natvig D.O."/>
            <person name="Lalanne C."/>
            <person name="Gautier V."/>
            <person name="Ament-Velasquez S.L."/>
            <person name="Kruys A."/>
            <person name="Hutchinson M.I."/>
            <person name="Powell A.J."/>
            <person name="Barry K."/>
            <person name="Miller A.N."/>
            <person name="Grigoriev I.V."/>
            <person name="Debuchy R."/>
            <person name="Gladieux P."/>
            <person name="Hiltunen Thoren M."/>
            <person name="Johannesson H."/>
        </authorList>
    </citation>
    <scope>NUCLEOTIDE SEQUENCE [LARGE SCALE GENOMIC DNA]</scope>
    <source>
        <strain evidence="5">CBS 340.73</strain>
    </source>
</reference>
<evidence type="ECO:0000313" key="4">
    <source>
        <dbReference type="EMBL" id="KAK3933998.1"/>
    </source>
</evidence>
<feature type="domain" description="Heterokaryon incompatibility" evidence="2">
    <location>
        <begin position="26"/>
        <end position="115"/>
    </location>
</feature>
<dbReference type="InterPro" id="IPR056884">
    <property type="entry name" value="NPHP3-like_N"/>
</dbReference>
<accession>A0AAN6MXC2</accession>
<dbReference type="Proteomes" id="UP001303473">
    <property type="component" value="Unassembled WGS sequence"/>
</dbReference>
<comment type="caution">
    <text evidence="4">The sequence shown here is derived from an EMBL/GenBank/DDBJ whole genome shotgun (WGS) entry which is preliminary data.</text>
</comment>
<dbReference type="Pfam" id="PF06985">
    <property type="entry name" value="HET"/>
    <property type="match status" value="1"/>
</dbReference>
<dbReference type="Pfam" id="PF24883">
    <property type="entry name" value="NPHP3_N"/>
    <property type="match status" value="1"/>
</dbReference>
<dbReference type="PANTHER" id="PTHR10622:SF13">
    <property type="entry name" value="NACHT DOMAIN-CONTAINING PROTEIN"/>
    <property type="match status" value="1"/>
</dbReference>
<keyword evidence="1" id="KW-0677">Repeat</keyword>